<keyword evidence="2" id="KW-0547">Nucleotide-binding</keyword>
<dbReference type="InterPro" id="IPR003439">
    <property type="entry name" value="ABC_transporter-like_ATP-bd"/>
</dbReference>
<dbReference type="GO" id="GO:0022857">
    <property type="term" value="F:transmembrane transporter activity"/>
    <property type="evidence" value="ECO:0007669"/>
    <property type="project" value="InterPro"/>
</dbReference>
<dbReference type="Pfam" id="PF00005">
    <property type="entry name" value="ABC_tran"/>
    <property type="match status" value="1"/>
</dbReference>
<evidence type="ECO:0000256" key="2">
    <source>
        <dbReference type="ARBA" id="ARBA00022741"/>
    </source>
</evidence>
<dbReference type="GO" id="GO:0016887">
    <property type="term" value="F:ATP hydrolysis activity"/>
    <property type="evidence" value="ECO:0007669"/>
    <property type="project" value="InterPro"/>
</dbReference>
<keyword evidence="1" id="KW-0813">Transport</keyword>
<dbReference type="AlphaFoldDB" id="A0AAV2WP64"/>
<organism evidence="5 6">
    <name type="scientific">Mycolicibacterium neoaurum</name>
    <name type="common">Mycobacterium neoaurum</name>
    <dbReference type="NCBI Taxonomy" id="1795"/>
    <lineage>
        <taxon>Bacteria</taxon>
        <taxon>Bacillati</taxon>
        <taxon>Actinomycetota</taxon>
        <taxon>Actinomycetes</taxon>
        <taxon>Mycobacteriales</taxon>
        <taxon>Mycobacteriaceae</taxon>
        <taxon>Mycolicibacterium</taxon>
    </lineage>
</organism>
<evidence type="ECO:0000313" key="5">
    <source>
        <dbReference type="EMBL" id="CDQ45578.1"/>
    </source>
</evidence>
<dbReference type="PANTHER" id="PTHR42781:SF4">
    <property type="entry name" value="SPERMIDINE_PUTRESCINE IMPORT ATP-BINDING PROTEIN POTA"/>
    <property type="match status" value="1"/>
</dbReference>
<accession>A0AAV2WP64</accession>
<keyword evidence="3 5" id="KW-0067">ATP-binding</keyword>
<dbReference type="GO" id="GO:0005524">
    <property type="term" value="F:ATP binding"/>
    <property type="evidence" value="ECO:0007669"/>
    <property type="project" value="UniProtKB-KW"/>
</dbReference>
<feature type="domain" description="ABC transporter" evidence="4">
    <location>
        <begin position="12"/>
        <end position="234"/>
    </location>
</feature>
<dbReference type="SMART" id="SM00382">
    <property type="entry name" value="AAA"/>
    <property type="match status" value="1"/>
</dbReference>
<dbReference type="GO" id="GO:0043190">
    <property type="term" value="C:ATP-binding cassette (ABC) transporter complex"/>
    <property type="evidence" value="ECO:0007669"/>
    <property type="project" value="InterPro"/>
</dbReference>
<gene>
    <name evidence="5" type="ORF">BN1047_03476</name>
</gene>
<reference evidence="5" key="1">
    <citation type="submission" date="2014-05" db="EMBL/GenBank/DDBJ databases">
        <authorList>
            <person name="Urmite Genomes"/>
        </authorList>
    </citation>
    <scope>NUCLEOTIDE SEQUENCE</scope>
    <source>
        <strain evidence="5">DSM 44074</strain>
    </source>
</reference>
<reference evidence="5" key="2">
    <citation type="submission" date="2015-09" db="EMBL/GenBank/DDBJ databases">
        <title>Draft genome sequence of Mycobacterium neoaurum DSM 44074.</title>
        <authorList>
            <person name="Croce O."/>
            <person name="Robert C."/>
            <person name="Raoult D."/>
            <person name="Drancourt M."/>
        </authorList>
    </citation>
    <scope>NUCLEOTIDE SEQUENCE</scope>
    <source>
        <strain evidence="5">DSM 44074</strain>
    </source>
</reference>
<proteinExistence type="predicted"/>
<dbReference type="InterPro" id="IPR050093">
    <property type="entry name" value="ABC_SmlMolc_Importer"/>
</dbReference>
<sequence length="340" mass="35161">MTEPGAGPPSGIRVEGVTKSFANRTVLDGIDLEVANGHITAVLGPSGCGKTTLLRIIAGFEEPDGGAVSVGGVPVVGAGTGRRDGSVPAHRRRVGLMPQEGALFPQLSVGRNVTFGLPRARRSDTAIAEHWLGVVGLDGLADARPHQLSAEPSVLLLDEPFAALDAGLRVRVREEIATILRATQTTALLVTHDQAEALSLADSVALLIAGRVAQHGPPAQLYDRPVNLEVARFVGGTVELDGDIRGGILTCALGSHRPEVAPADGPVTVVVRPERVHVVDPACGAQAVVTECRFYGAELGVHVVLGDGTALVLRLPATRSCSAGQRVGLAVDGPVLAYPR</sequence>
<dbReference type="EMBL" id="LK021339">
    <property type="protein sequence ID" value="CDQ45578.1"/>
    <property type="molecule type" value="Genomic_DNA"/>
</dbReference>
<evidence type="ECO:0000256" key="3">
    <source>
        <dbReference type="ARBA" id="ARBA00022840"/>
    </source>
</evidence>
<dbReference type="SUPFAM" id="SSF52540">
    <property type="entry name" value="P-loop containing nucleoside triphosphate hydrolases"/>
    <property type="match status" value="1"/>
</dbReference>
<dbReference type="PANTHER" id="PTHR42781">
    <property type="entry name" value="SPERMIDINE/PUTRESCINE IMPORT ATP-BINDING PROTEIN POTA"/>
    <property type="match status" value="1"/>
</dbReference>
<dbReference type="InterPro" id="IPR027417">
    <property type="entry name" value="P-loop_NTPase"/>
</dbReference>
<dbReference type="Gene3D" id="3.40.50.300">
    <property type="entry name" value="P-loop containing nucleotide triphosphate hydrolases"/>
    <property type="match status" value="1"/>
</dbReference>
<dbReference type="Proteomes" id="UP000028864">
    <property type="component" value="Unassembled WGS sequence"/>
</dbReference>
<evidence type="ECO:0000256" key="1">
    <source>
        <dbReference type="ARBA" id="ARBA00022448"/>
    </source>
</evidence>
<name>A0AAV2WP64_MYCNE</name>
<protein>
    <submittedName>
        <fullName evidence="5">Ferric cations import ATP-binding protein FbpC</fullName>
    </submittedName>
</protein>
<evidence type="ECO:0000259" key="4">
    <source>
        <dbReference type="PROSITE" id="PS50893"/>
    </source>
</evidence>
<dbReference type="InterPro" id="IPR003593">
    <property type="entry name" value="AAA+_ATPase"/>
</dbReference>
<dbReference type="PROSITE" id="PS50893">
    <property type="entry name" value="ABC_TRANSPORTER_2"/>
    <property type="match status" value="1"/>
</dbReference>
<dbReference type="InterPro" id="IPR008995">
    <property type="entry name" value="Mo/tungstate-bd_C_term_dom"/>
</dbReference>
<dbReference type="InterPro" id="IPR013611">
    <property type="entry name" value="Transp-assoc_OB_typ2"/>
</dbReference>
<dbReference type="SUPFAM" id="SSF50331">
    <property type="entry name" value="MOP-like"/>
    <property type="match status" value="1"/>
</dbReference>
<dbReference type="Pfam" id="PF08402">
    <property type="entry name" value="TOBE_2"/>
    <property type="match status" value="1"/>
</dbReference>
<evidence type="ECO:0000313" key="6">
    <source>
        <dbReference type="Proteomes" id="UP000028864"/>
    </source>
</evidence>